<dbReference type="GO" id="GO:0030170">
    <property type="term" value="F:pyridoxal phosphate binding"/>
    <property type="evidence" value="ECO:0007669"/>
    <property type="project" value="InterPro"/>
</dbReference>
<comment type="miscellaneous">
    <text evidence="8">In eukaryotes there are cytoplasmic, mitochondrial and chloroplastic isozymes.</text>
</comment>
<proteinExistence type="inferred from homology"/>
<dbReference type="NCBIfam" id="NF006719">
    <property type="entry name" value="PRK09257.1"/>
    <property type="match status" value="1"/>
</dbReference>
<dbReference type="InterPro" id="IPR000796">
    <property type="entry name" value="Asp_trans"/>
</dbReference>
<comment type="similarity">
    <text evidence="2">Belongs to the class-I pyridoxal-phosphate-dependent aminotransferase family.</text>
</comment>
<evidence type="ECO:0000256" key="3">
    <source>
        <dbReference type="ARBA" id="ARBA00011738"/>
    </source>
</evidence>
<dbReference type="PANTHER" id="PTHR11879:SF46">
    <property type="entry name" value="ASPARTATE AMINOTRANSFERASE, CYTOPLASMIC"/>
    <property type="match status" value="1"/>
</dbReference>
<evidence type="ECO:0000313" key="11">
    <source>
        <dbReference type="Proteomes" id="UP000708148"/>
    </source>
</evidence>
<dbReference type="InterPro" id="IPR004838">
    <property type="entry name" value="NHTrfase_class1_PyrdxlP-BS"/>
</dbReference>
<keyword evidence="11" id="KW-1185">Reference proteome</keyword>
<evidence type="ECO:0000256" key="4">
    <source>
        <dbReference type="ARBA" id="ARBA00022576"/>
    </source>
</evidence>
<keyword evidence="6" id="KW-0663">Pyridoxal phosphate</keyword>
<dbReference type="InterPro" id="IPR004839">
    <property type="entry name" value="Aminotransferase_I/II_large"/>
</dbReference>
<dbReference type="PANTHER" id="PTHR11879">
    <property type="entry name" value="ASPARTATE AMINOTRANSFERASE"/>
    <property type="match status" value="1"/>
</dbReference>
<evidence type="ECO:0000259" key="9">
    <source>
        <dbReference type="Pfam" id="PF00155"/>
    </source>
</evidence>
<evidence type="ECO:0000256" key="7">
    <source>
        <dbReference type="ARBA" id="ARBA00049185"/>
    </source>
</evidence>
<organism evidence="10 11">
    <name type="scientific">Ostreobium quekettii</name>
    <dbReference type="NCBI Taxonomy" id="121088"/>
    <lineage>
        <taxon>Eukaryota</taxon>
        <taxon>Viridiplantae</taxon>
        <taxon>Chlorophyta</taxon>
        <taxon>core chlorophytes</taxon>
        <taxon>Ulvophyceae</taxon>
        <taxon>TCBD clade</taxon>
        <taxon>Bryopsidales</taxon>
        <taxon>Ostreobineae</taxon>
        <taxon>Ostreobiaceae</taxon>
        <taxon>Ostreobium</taxon>
    </lineage>
</organism>
<protein>
    <recommendedName>
        <fullName evidence="8">Aspartate aminotransferase</fullName>
        <ecNumber evidence="8">2.6.1.1</ecNumber>
    </recommendedName>
</protein>
<dbReference type="InterPro" id="IPR015424">
    <property type="entry name" value="PyrdxlP-dep_Trfase"/>
</dbReference>
<dbReference type="EMBL" id="CAJHUC010003014">
    <property type="protein sequence ID" value="CAD7705087.1"/>
    <property type="molecule type" value="Genomic_DNA"/>
</dbReference>
<dbReference type="PRINTS" id="PR00799">
    <property type="entry name" value="TRANSAMINASE"/>
</dbReference>
<reference evidence="10" key="1">
    <citation type="submission" date="2020-12" db="EMBL/GenBank/DDBJ databases">
        <authorList>
            <person name="Iha C."/>
        </authorList>
    </citation>
    <scope>NUCLEOTIDE SEQUENCE</scope>
</reference>
<evidence type="ECO:0000256" key="2">
    <source>
        <dbReference type="ARBA" id="ARBA00007441"/>
    </source>
</evidence>
<dbReference type="Pfam" id="PF00155">
    <property type="entry name" value="Aminotran_1_2"/>
    <property type="match status" value="1"/>
</dbReference>
<comment type="caution">
    <text evidence="10">The sequence shown here is derived from an EMBL/GenBank/DDBJ whole genome shotgun (WGS) entry which is preliminary data.</text>
</comment>
<evidence type="ECO:0000256" key="5">
    <source>
        <dbReference type="ARBA" id="ARBA00022679"/>
    </source>
</evidence>
<dbReference type="PROSITE" id="PS00105">
    <property type="entry name" value="AA_TRANSFER_CLASS_1"/>
    <property type="match status" value="1"/>
</dbReference>
<comment type="subunit">
    <text evidence="3 8">Homodimer.</text>
</comment>
<dbReference type="FunFam" id="3.40.640.10:FF:000015">
    <property type="entry name" value="Aspartate aminotransferase"/>
    <property type="match status" value="1"/>
</dbReference>
<dbReference type="GO" id="GO:0004069">
    <property type="term" value="F:L-aspartate:2-oxoglutarate aminotransferase activity"/>
    <property type="evidence" value="ECO:0007669"/>
    <property type="project" value="UniProtKB-EC"/>
</dbReference>
<evidence type="ECO:0000256" key="1">
    <source>
        <dbReference type="ARBA" id="ARBA00001933"/>
    </source>
</evidence>
<dbReference type="Proteomes" id="UP000708148">
    <property type="component" value="Unassembled WGS sequence"/>
</dbReference>
<name>A0A8S1JFB7_9CHLO</name>
<dbReference type="InterPro" id="IPR015422">
    <property type="entry name" value="PyrdxlP-dep_Trfase_small"/>
</dbReference>
<evidence type="ECO:0000256" key="8">
    <source>
        <dbReference type="RuleBase" id="RU000480"/>
    </source>
</evidence>
<comment type="cofactor">
    <cofactor evidence="1">
        <name>pyridoxal 5'-phosphate</name>
        <dbReference type="ChEBI" id="CHEBI:597326"/>
    </cofactor>
</comment>
<keyword evidence="5 8" id="KW-0808">Transferase</keyword>
<sequence length="423" mass="46503">MRRQRLVAARAAAAVGQKTAPWFSGVEVEMAPPDPILGITEAFKADGSADKLNLGVGAYRTEELAPYVLEVVKKAEAKMLEKGENKEYLPIDGLAAFKKATVELLLGADSPAVKEGRVATIQSLSGTGSLRVAGQFLSRFCSGRTLYISDPTWGNHKAIFTDAGVPWKTYRYFDPETVGLDEEGMMADLKAAPEGSVVLLHGCAHNPTGVDPTKEQWKQICDLCHERQLLPFFDVAYQGFATGSLEEDAFAPRLFVEEGHDVIVCQSYSKNLGLYAERIGALNIVASDKDSAARILSQLKKIARPMYSNPPVHGARIVTEVIGNKDMFDEWKGEMEMMSGRIMTVRGELYDHLTRMAPEKDWSFVKRQIGMFSYTGMTPDQVANMTGKHHIYMTKDGRISLAGLSSSKAEYLAAAMVDSVRNF</sequence>
<dbReference type="FunFam" id="3.90.1150.10:FF:000001">
    <property type="entry name" value="Aspartate aminotransferase"/>
    <property type="match status" value="1"/>
</dbReference>
<keyword evidence="4 8" id="KW-0032">Aminotransferase</keyword>
<evidence type="ECO:0000313" key="10">
    <source>
        <dbReference type="EMBL" id="CAD7705087.1"/>
    </source>
</evidence>
<dbReference type="GO" id="GO:0006520">
    <property type="term" value="P:amino acid metabolic process"/>
    <property type="evidence" value="ECO:0007669"/>
    <property type="project" value="InterPro"/>
</dbReference>
<dbReference type="SUPFAM" id="SSF53383">
    <property type="entry name" value="PLP-dependent transferases"/>
    <property type="match status" value="1"/>
</dbReference>
<dbReference type="InterPro" id="IPR015421">
    <property type="entry name" value="PyrdxlP-dep_Trfase_major"/>
</dbReference>
<dbReference type="AlphaFoldDB" id="A0A8S1JFB7"/>
<gene>
    <name evidence="10" type="ORF">OSTQU699_LOCUS10442</name>
</gene>
<feature type="domain" description="Aminotransferase class I/classII large" evidence="9">
    <location>
        <begin position="50"/>
        <end position="415"/>
    </location>
</feature>
<dbReference type="Gene3D" id="3.90.1150.10">
    <property type="entry name" value="Aspartate Aminotransferase, domain 1"/>
    <property type="match status" value="1"/>
</dbReference>
<dbReference type="EC" id="2.6.1.1" evidence="8"/>
<accession>A0A8S1JFB7</accession>
<dbReference type="OrthoDB" id="6752799at2759"/>
<comment type="catalytic activity">
    <reaction evidence="7 8">
        <text>L-aspartate + 2-oxoglutarate = oxaloacetate + L-glutamate</text>
        <dbReference type="Rhea" id="RHEA:21824"/>
        <dbReference type="ChEBI" id="CHEBI:16452"/>
        <dbReference type="ChEBI" id="CHEBI:16810"/>
        <dbReference type="ChEBI" id="CHEBI:29985"/>
        <dbReference type="ChEBI" id="CHEBI:29991"/>
        <dbReference type="EC" id="2.6.1.1"/>
    </reaction>
</comment>
<dbReference type="Gene3D" id="3.40.640.10">
    <property type="entry name" value="Type I PLP-dependent aspartate aminotransferase-like (Major domain)"/>
    <property type="match status" value="1"/>
</dbReference>
<dbReference type="CDD" id="cd00609">
    <property type="entry name" value="AAT_like"/>
    <property type="match status" value="1"/>
</dbReference>
<evidence type="ECO:0000256" key="6">
    <source>
        <dbReference type="ARBA" id="ARBA00022898"/>
    </source>
</evidence>